<sequence length="133" mass="15467">MLQLQQCDNTTQDSTQRIIMSVYIFECEGKYKIGISKDVGQRLSACQTGCPFPIIEYAKIENSDGSDRELETALHTYYSEYNIHGEWFDIPDEEVHEYTLRMEMSSNKIRDILYDRRANESISTKEPLPTLVK</sequence>
<proteinExistence type="predicted"/>
<evidence type="ECO:0000259" key="1">
    <source>
        <dbReference type="SMART" id="SM00974"/>
    </source>
</evidence>
<evidence type="ECO:0000313" key="3">
    <source>
        <dbReference type="Proteomes" id="UP000827814"/>
    </source>
</evidence>
<dbReference type="SMART" id="SM00974">
    <property type="entry name" value="T5orf172"/>
    <property type="match status" value="1"/>
</dbReference>
<dbReference type="Pfam" id="PF13455">
    <property type="entry name" value="MUG113"/>
    <property type="match status" value="1"/>
</dbReference>
<gene>
    <name evidence="2" type="ORF">HATV-2_gp47</name>
</gene>
<name>A0AAE9BYJ8_9CAUD</name>
<organism evidence="2 3">
    <name type="scientific">Haloarcula tailed virus 2</name>
    <dbReference type="NCBI Taxonomy" id="2877989"/>
    <lineage>
        <taxon>Viruses</taxon>
        <taxon>Duplodnaviria</taxon>
        <taxon>Heunggongvirae</taxon>
        <taxon>Uroviricota</taxon>
        <taxon>Caudoviricetes</taxon>
        <taxon>Thumleimavirales</taxon>
        <taxon>Soleiviridae</taxon>
        <taxon>Eilatmyovirus</taxon>
        <taxon>Eilatmyovirus salis</taxon>
        <taxon>Eilatmyovirus HATV2</taxon>
    </lineage>
</organism>
<dbReference type="EMBL" id="MZ334525">
    <property type="protein sequence ID" value="UBF23198.1"/>
    <property type="molecule type" value="Genomic_DNA"/>
</dbReference>
<accession>A0AAE9BYJ8</accession>
<evidence type="ECO:0000313" key="2">
    <source>
        <dbReference type="EMBL" id="UBF23198.1"/>
    </source>
</evidence>
<keyword evidence="3" id="KW-1185">Reference proteome</keyword>
<dbReference type="InterPro" id="IPR018306">
    <property type="entry name" value="Phage_T5_Orf172_DNA-bd"/>
</dbReference>
<dbReference type="Proteomes" id="UP000827814">
    <property type="component" value="Segment"/>
</dbReference>
<protein>
    <submittedName>
        <fullName evidence="2">T5orf172 domain protein</fullName>
    </submittedName>
</protein>
<reference evidence="2" key="1">
    <citation type="submission" date="2021-05" db="EMBL/GenBank/DDBJ databases">
        <title>Diversity, taxonomy and evolution of archaeal viruses of the class Caudoviricetes.</title>
        <authorList>
            <person name="Liu Y."/>
            <person name="Demina T.A."/>
            <person name="Roux S."/>
            <person name="Aiewsakun P."/>
            <person name="Kazlauskas D."/>
            <person name="Simmonds P."/>
            <person name="Prangishvili D."/>
            <person name="Oksanen H.M."/>
            <person name="Krupovic M."/>
        </authorList>
    </citation>
    <scope>NUCLEOTIDE SEQUENCE</scope>
    <source>
        <strain evidence="2">HATV-2/44</strain>
    </source>
</reference>
<feature type="domain" description="Bacteriophage T5 Orf172 DNA-binding" evidence="1">
    <location>
        <begin position="28"/>
        <end position="102"/>
    </location>
</feature>